<feature type="compositionally biased region" description="Low complexity" evidence="1">
    <location>
        <begin position="145"/>
        <end position="158"/>
    </location>
</feature>
<evidence type="ECO:0000256" key="1">
    <source>
        <dbReference type="SAM" id="MobiDB-lite"/>
    </source>
</evidence>
<evidence type="ECO:0000313" key="2">
    <source>
        <dbReference type="EMBL" id="CAI9274696.1"/>
    </source>
</evidence>
<protein>
    <submittedName>
        <fullName evidence="2">Uncharacterized protein</fullName>
    </submittedName>
</protein>
<reference evidence="2" key="1">
    <citation type="submission" date="2023-04" db="EMBL/GenBank/DDBJ databases">
        <authorList>
            <person name="Vijverberg K."/>
            <person name="Xiong W."/>
            <person name="Schranz E."/>
        </authorList>
    </citation>
    <scope>NUCLEOTIDE SEQUENCE</scope>
</reference>
<keyword evidence="3" id="KW-1185">Reference proteome</keyword>
<evidence type="ECO:0000313" key="3">
    <source>
        <dbReference type="Proteomes" id="UP001177003"/>
    </source>
</evidence>
<organism evidence="2 3">
    <name type="scientific">Lactuca saligna</name>
    <name type="common">Willowleaf lettuce</name>
    <dbReference type="NCBI Taxonomy" id="75948"/>
    <lineage>
        <taxon>Eukaryota</taxon>
        <taxon>Viridiplantae</taxon>
        <taxon>Streptophyta</taxon>
        <taxon>Embryophyta</taxon>
        <taxon>Tracheophyta</taxon>
        <taxon>Spermatophyta</taxon>
        <taxon>Magnoliopsida</taxon>
        <taxon>eudicotyledons</taxon>
        <taxon>Gunneridae</taxon>
        <taxon>Pentapetalae</taxon>
        <taxon>asterids</taxon>
        <taxon>campanulids</taxon>
        <taxon>Asterales</taxon>
        <taxon>Asteraceae</taxon>
        <taxon>Cichorioideae</taxon>
        <taxon>Cichorieae</taxon>
        <taxon>Lactucinae</taxon>
        <taxon>Lactuca</taxon>
    </lineage>
</organism>
<dbReference type="EMBL" id="OX465079">
    <property type="protein sequence ID" value="CAI9274696.1"/>
    <property type="molecule type" value="Genomic_DNA"/>
</dbReference>
<proteinExistence type="predicted"/>
<dbReference type="Proteomes" id="UP001177003">
    <property type="component" value="Chromosome 3"/>
</dbReference>
<gene>
    <name evidence="2" type="ORF">LSALG_LOCUS14758</name>
</gene>
<feature type="region of interest" description="Disordered" evidence="1">
    <location>
        <begin position="137"/>
        <end position="158"/>
    </location>
</feature>
<dbReference type="AlphaFoldDB" id="A0AA35YIS0"/>
<accession>A0AA35YIS0</accession>
<sequence>MEIKRVEGGSGKRYRYLEGRCKVVFGGLTCEVDGDFWWCNKVEGSCGYRLNMDGQMVKVVLTIEVVVAAGGEGGIKAGLKLQRWKVVIGKMMNSWWYKVVIVGGGDKVEFGSIWWCLMVVDKQKCFTSTIKKIISAQKKSPSPQPTSSPLFSSVGSGSNYSDGSNPLLPSPGMSPGFSKSTFTYKELAMVIDEFSKANFLGKSGFGSSKISCGVDVGVIGAGGEEATGEEETGVTRLQRKKRFNKEWCCS</sequence>
<name>A0AA35YIS0_LACSI</name>